<evidence type="ECO:0000256" key="2">
    <source>
        <dbReference type="PIRSR" id="PIRSR637460-2"/>
    </source>
</evidence>
<feature type="active site" evidence="1">
    <location>
        <position position="325"/>
    </location>
</feature>
<feature type="domain" description="SGNH hydrolase-type esterase" evidence="4">
    <location>
        <begin position="42"/>
        <end position="332"/>
    </location>
</feature>
<dbReference type="InterPro" id="IPR036514">
    <property type="entry name" value="SGNH_hydro_sf"/>
</dbReference>
<dbReference type="InterPro" id="IPR037460">
    <property type="entry name" value="SEST-like"/>
</dbReference>
<dbReference type="RefSeq" id="WP_153456580.1">
    <property type="nucleotide sequence ID" value="NZ_WEGJ01000039.1"/>
</dbReference>
<dbReference type="Pfam" id="PF13472">
    <property type="entry name" value="Lipase_GDSL_2"/>
    <property type="match status" value="1"/>
</dbReference>
<organism evidence="5 6">
    <name type="scientific">Streptomyces smaragdinus</name>
    <dbReference type="NCBI Taxonomy" id="2585196"/>
    <lineage>
        <taxon>Bacteria</taxon>
        <taxon>Bacillati</taxon>
        <taxon>Actinomycetota</taxon>
        <taxon>Actinomycetes</taxon>
        <taxon>Kitasatosporales</taxon>
        <taxon>Streptomycetaceae</taxon>
        <taxon>Streptomyces</taxon>
    </lineage>
</organism>
<feature type="disulfide bond" evidence="2">
    <location>
        <begin position="229"/>
        <end position="284"/>
    </location>
</feature>
<dbReference type="GO" id="GO:0004806">
    <property type="term" value="F:triacylglycerol lipase activity"/>
    <property type="evidence" value="ECO:0007669"/>
    <property type="project" value="UniProtKB-EC"/>
</dbReference>
<evidence type="ECO:0000313" key="5">
    <source>
        <dbReference type="EMBL" id="MQY15775.1"/>
    </source>
</evidence>
<feature type="active site" description="Nucleophile" evidence="1">
    <location>
        <position position="46"/>
    </location>
</feature>
<evidence type="ECO:0000256" key="1">
    <source>
        <dbReference type="PIRSR" id="PIRSR637460-1"/>
    </source>
</evidence>
<dbReference type="PANTHER" id="PTHR37981">
    <property type="entry name" value="LIPASE 2"/>
    <property type="match status" value="1"/>
</dbReference>
<keyword evidence="5" id="KW-0378">Hydrolase</keyword>
<name>A0A7K0CQL3_9ACTN</name>
<feature type="signal peptide" evidence="3">
    <location>
        <begin position="1"/>
        <end position="32"/>
    </location>
</feature>
<feature type="disulfide bond" evidence="2">
    <location>
        <begin position="162"/>
        <end position="172"/>
    </location>
</feature>
<keyword evidence="3" id="KW-0732">Signal</keyword>
<dbReference type="PANTHER" id="PTHR37981:SF1">
    <property type="entry name" value="SGNH HYDROLASE-TYPE ESTERASE DOMAIN-CONTAINING PROTEIN"/>
    <property type="match status" value="1"/>
</dbReference>
<keyword evidence="6" id="KW-1185">Reference proteome</keyword>
<evidence type="ECO:0000313" key="6">
    <source>
        <dbReference type="Proteomes" id="UP000466345"/>
    </source>
</evidence>
<dbReference type="Proteomes" id="UP000466345">
    <property type="component" value="Unassembled WGS sequence"/>
</dbReference>
<gene>
    <name evidence="5" type="ORF">SRB5_59660</name>
</gene>
<dbReference type="AlphaFoldDB" id="A0A7K0CQL3"/>
<dbReference type="Gene3D" id="3.40.50.1110">
    <property type="entry name" value="SGNH hydrolase"/>
    <property type="match status" value="1"/>
</dbReference>
<comment type="caution">
    <text evidence="5">The sequence shown here is derived from an EMBL/GenBank/DDBJ whole genome shotgun (WGS) entry which is preliminary data.</text>
</comment>
<reference evidence="5 6" key="1">
    <citation type="submission" date="2019-10" db="EMBL/GenBank/DDBJ databases">
        <title>Streptomyces smaragdinus sp. nov. and Streptomyces fabii sp. nov., isolated from the gut of fungus growing-termite Macrotermes natalensis.</title>
        <authorList>
            <person name="Schwitalla J."/>
            <person name="Benndorf R."/>
            <person name="Martin K."/>
            <person name="De Beer W."/>
            <person name="Kaster A.-K."/>
            <person name="Vollmers J."/>
            <person name="Poulsen M."/>
            <person name="Beemelmanns C."/>
        </authorList>
    </citation>
    <scope>NUCLEOTIDE SEQUENCE [LARGE SCALE GENOMIC DNA]</scope>
    <source>
        <strain evidence="5 6">RB5</strain>
    </source>
</reference>
<feature type="chain" id="PRO_5029643516" evidence="3">
    <location>
        <begin position="33"/>
        <end position="349"/>
    </location>
</feature>
<dbReference type="InterPro" id="IPR013830">
    <property type="entry name" value="SGNH_hydro"/>
</dbReference>
<dbReference type="GO" id="GO:0019433">
    <property type="term" value="P:triglyceride catabolic process"/>
    <property type="evidence" value="ECO:0007669"/>
    <property type="project" value="TreeGrafter"/>
</dbReference>
<evidence type="ECO:0000259" key="4">
    <source>
        <dbReference type="Pfam" id="PF13472"/>
    </source>
</evidence>
<sequence>MRHPVSRLRARVLAAGLALAAATLVPTGSAGAADEYEYEWAALGDSYTAGVFVGDPQPGLGDVGRDGCDRTSDAYPYLIERRLADYPPGRPVRLTNVSCGAATIADVSTAKQTPISPVEPPAGGWAEVDQQIERAKLSQQTDVVTVGVGGNSLPFGEMLFKCIELGLGGQSCRDYYTNPPEGVKSIKERLAQIEGEYIEMLANVHTVAPFAKVITVGYPAILPQDAADCGQSDLTELGPISPADIDWLRTDVLEAQNATIQRVSGFFGDRYADVYSSSVGHDVCQAPDTKWVEGLCGDAADYWPSELPGGVFDCAAVDKRATLVHPNAAGHENTAHHVERAVRIALLER</sequence>
<dbReference type="OrthoDB" id="5503950at2"/>
<evidence type="ECO:0000256" key="3">
    <source>
        <dbReference type="SAM" id="SignalP"/>
    </source>
</evidence>
<protein>
    <submittedName>
        <fullName evidence="5">Lipase 2</fullName>
        <ecNumber evidence="5">3.1.1.3</ecNumber>
    </submittedName>
</protein>
<dbReference type="CDD" id="cd01823">
    <property type="entry name" value="SEST_like"/>
    <property type="match status" value="1"/>
</dbReference>
<dbReference type="SUPFAM" id="SSF52266">
    <property type="entry name" value="SGNH hydrolase"/>
    <property type="match status" value="1"/>
</dbReference>
<keyword evidence="2" id="KW-1015">Disulfide bond</keyword>
<accession>A0A7K0CQL3</accession>
<dbReference type="EC" id="3.1.1.3" evidence="5"/>
<proteinExistence type="predicted"/>
<feature type="disulfide bond" evidence="2">
    <location>
        <begin position="68"/>
        <end position="99"/>
    </location>
</feature>
<dbReference type="EMBL" id="WEGJ01000039">
    <property type="protein sequence ID" value="MQY15775.1"/>
    <property type="molecule type" value="Genomic_DNA"/>
</dbReference>